<dbReference type="InterPro" id="IPR050870">
    <property type="entry name" value="FAST_kinase"/>
</dbReference>
<protein>
    <recommendedName>
        <fullName evidence="5">FAST kinase domain-containing protein 4</fullName>
    </recommendedName>
    <alternativeName>
        <fullName evidence="7">Protein TBRG4</fullName>
    </alternativeName>
    <alternativeName>
        <fullName evidence="6">Transforming growth factor beta regulator 4</fullName>
    </alternativeName>
</protein>
<feature type="domain" description="RAP" evidence="8">
    <location>
        <begin position="584"/>
        <end position="642"/>
    </location>
</feature>
<accession>A0ABN9LTT7</accession>
<sequence>MAARLIQRCSRLLASSPSFQASSSSIPSECVRAGHLVQPPHPQPSPQHLPVLCRYTHSLPALQQKVNGQSEKDFLAMIQSMSAAEELLQISPQHSRNGNRAAAIINQIAKVTEANREEVVNDKRFGELLSAVNRQIQMIWHARLISLLRSLYVLRIDGKNHYLRSMETEVRWRLRKFSIELLGRLARVLVPHAQTEEQKSLVLDLARSVELRWTEVKDTKTLVNVIHSLSQVSRTLLERMEDKVLEYAEVFSPEESRTITMALAAQNCRSLPILRALSFHLVQQNKELCPSVIVDLVYAYAKLNFSQHQVLQKMASELLPKVSELRSKEMSSCMRSFSSLRFFHLPLCEAIAQACVERSSSLTPAQLSSLILSFAHLNFLPSQQEEFFSMVVQRLSSELDSLSPRVLVDLVWSLCVLQLVTPAFLQMVLDPQIYCKFMGTLLLNLAVTVDNPYCALTVCVLVGDVSNKSTNLSLKLAQINAAAQLECPEYRGPLLPLSLVSTAAPPTAVSSLSPLQTELRKALRDVLQDKDTCNFSVKTIYGHQIDAEFILDSENNPLALSDFADRHVLYSSGTKALPDGVRRFAVKSWEFSNFCLRTKELTGSHALCRRHLRAAGFLVLEVPYYEWQELKSEWQKVAFLKDQIKKVVAEAMSV</sequence>
<reference evidence="9" key="1">
    <citation type="submission" date="2023-07" db="EMBL/GenBank/DDBJ databases">
        <authorList>
            <person name="Stuckert A."/>
        </authorList>
    </citation>
    <scope>NUCLEOTIDE SEQUENCE</scope>
</reference>
<dbReference type="Pfam" id="PF08368">
    <property type="entry name" value="FAST_2"/>
    <property type="match status" value="1"/>
</dbReference>
<dbReference type="InterPro" id="IPR013584">
    <property type="entry name" value="RAP"/>
</dbReference>
<comment type="subcellular location">
    <subcellularLocation>
        <location evidence="1">Mitochondrion matrix</location>
    </subcellularLocation>
</comment>
<evidence type="ECO:0000256" key="4">
    <source>
        <dbReference type="ARBA" id="ARBA00038281"/>
    </source>
</evidence>
<evidence type="ECO:0000256" key="5">
    <source>
        <dbReference type="ARBA" id="ARBA00040471"/>
    </source>
</evidence>
<dbReference type="Pfam" id="PF06743">
    <property type="entry name" value="FAST_1"/>
    <property type="match status" value="1"/>
</dbReference>
<organism evidence="9 10">
    <name type="scientific">Ranitomeya imitator</name>
    <name type="common">mimic poison frog</name>
    <dbReference type="NCBI Taxonomy" id="111125"/>
    <lineage>
        <taxon>Eukaryota</taxon>
        <taxon>Metazoa</taxon>
        <taxon>Chordata</taxon>
        <taxon>Craniata</taxon>
        <taxon>Vertebrata</taxon>
        <taxon>Euteleostomi</taxon>
        <taxon>Amphibia</taxon>
        <taxon>Batrachia</taxon>
        <taxon>Anura</taxon>
        <taxon>Neobatrachia</taxon>
        <taxon>Hyloidea</taxon>
        <taxon>Dendrobatidae</taxon>
        <taxon>Dendrobatinae</taxon>
        <taxon>Ranitomeya</taxon>
    </lineage>
</organism>
<dbReference type="EMBL" id="CAUEEQ010031885">
    <property type="protein sequence ID" value="CAJ0950553.1"/>
    <property type="molecule type" value="Genomic_DNA"/>
</dbReference>
<comment type="caution">
    <text evidence="9">The sequence shown here is derived from an EMBL/GenBank/DDBJ whole genome shotgun (WGS) entry which is preliminary data.</text>
</comment>
<dbReference type="SMART" id="SM00952">
    <property type="entry name" value="RAP"/>
    <property type="match status" value="1"/>
</dbReference>
<keyword evidence="2" id="KW-0809">Transit peptide</keyword>
<dbReference type="InterPro" id="IPR010622">
    <property type="entry name" value="FAST_Leu-rich"/>
</dbReference>
<dbReference type="Proteomes" id="UP001176940">
    <property type="component" value="Unassembled WGS sequence"/>
</dbReference>
<dbReference type="InterPro" id="IPR013579">
    <property type="entry name" value="FAST_2"/>
</dbReference>
<evidence type="ECO:0000256" key="7">
    <source>
        <dbReference type="ARBA" id="ARBA00043220"/>
    </source>
</evidence>
<dbReference type="CDD" id="cd23739">
    <property type="entry name" value="TBRG4-like_N"/>
    <property type="match status" value="1"/>
</dbReference>
<gene>
    <name evidence="9" type="ORF">RIMI_LOCUS13074123</name>
</gene>
<keyword evidence="10" id="KW-1185">Reference proteome</keyword>
<dbReference type="PANTHER" id="PTHR21228">
    <property type="entry name" value="FAST LEU-RICH DOMAIN-CONTAINING"/>
    <property type="match status" value="1"/>
</dbReference>
<evidence type="ECO:0000313" key="10">
    <source>
        <dbReference type="Proteomes" id="UP001176940"/>
    </source>
</evidence>
<dbReference type="Pfam" id="PF08373">
    <property type="entry name" value="RAP"/>
    <property type="match status" value="1"/>
</dbReference>
<dbReference type="PANTHER" id="PTHR21228:SF59">
    <property type="entry name" value="FAST KINASE DOMAIN-CONTAINING PROTEIN 4"/>
    <property type="match status" value="1"/>
</dbReference>
<name>A0ABN9LTT7_9NEOB</name>
<comment type="similarity">
    <text evidence="4">Belongs to the FAST kinase family.</text>
</comment>
<evidence type="ECO:0000256" key="2">
    <source>
        <dbReference type="ARBA" id="ARBA00022946"/>
    </source>
</evidence>
<evidence type="ECO:0000313" key="9">
    <source>
        <dbReference type="EMBL" id="CAJ0950553.1"/>
    </source>
</evidence>
<evidence type="ECO:0000256" key="6">
    <source>
        <dbReference type="ARBA" id="ARBA00042265"/>
    </source>
</evidence>
<evidence type="ECO:0000256" key="3">
    <source>
        <dbReference type="ARBA" id="ARBA00023128"/>
    </source>
</evidence>
<evidence type="ECO:0000256" key="1">
    <source>
        <dbReference type="ARBA" id="ARBA00004305"/>
    </source>
</evidence>
<proteinExistence type="inferred from homology"/>
<dbReference type="PROSITE" id="PS51286">
    <property type="entry name" value="RAP"/>
    <property type="match status" value="1"/>
</dbReference>
<evidence type="ECO:0000259" key="8">
    <source>
        <dbReference type="PROSITE" id="PS51286"/>
    </source>
</evidence>
<keyword evidence="3" id="KW-0496">Mitochondrion</keyword>